<feature type="binding site" evidence="10">
    <location>
        <position position="249"/>
    </location>
    <ligand>
        <name>Mg(2+)</name>
        <dbReference type="ChEBI" id="CHEBI:18420"/>
    </ligand>
</feature>
<dbReference type="InterPro" id="IPR004520">
    <property type="entry name" value="GTPase_MnmE"/>
</dbReference>
<evidence type="ECO:0000313" key="13">
    <source>
        <dbReference type="EMBL" id="MSN96114.1"/>
    </source>
</evidence>
<feature type="domain" description="TrmE-type G" evidence="12">
    <location>
        <begin position="214"/>
        <end position="367"/>
    </location>
</feature>
<evidence type="ECO:0000256" key="1">
    <source>
        <dbReference type="ARBA" id="ARBA00011043"/>
    </source>
</evidence>
<dbReference type="GO" id="GO:0005829">
    <property type="term" value="C:cytosol"/>
    <property type="evidence" value="ECO:0007669"/>
    <property type="project" value="TreeGrafter"/>
</dbReference>
<comment type="cofactor">
    <cofactor evidence="10">
        <name>K(+)</name>
        <dbReference type="ChEBI" id="CHEBI:29103"/>
    </cofactor>
    <text evidence="10">Binds 1 potassium ion per subunit.</text>
</comment>
<dbReference type="Pfam" id="PF10396">
    <property type="entry name" value="TrmE_N"/>
    <property type="match status" value="1"/>
</dbReference>
<dbReference type="InterPro" id="IPR027417">
    <property type="entry name" value="P-loop_NTPase"/>
</dbReference>
<dbReference type="EMBL" id="VWSJ01000006">
    <property type="protein sequence ID" value="MSN96114.1"/>
    <property type="molecule type" value="Genomic_DNA"/>
</dbReference>
<comment type="subunit">
    <text evidence="10">Homodimer. Heterotetramer of two MnmE and two MnmG subunits.</text>
</comment>
<feature type="binding site" evidence="10">
    <location>
        <position position="79"/>
    </location>
    <ligand>
        <name>(6S)-5-formyl-5,6,7,8-tetrahydrofolate</name>
        <dbReference type="ChEBI" id="CHEBI:57457"/>
    </ligand>
</feature>
<evidence type="ECO:0000256" key="4">
    <source>
        <dbReference type="ARBA" id="ARBA00022723"/>
    </source>
</evidence>
<dbReference type="Pfam" id="PF01926">
    <property type="entry name" value="MMR_HSR1"/>
    <property type="match status" value="1"/>
</dbReference>
<reference evidence="13 14" key="2">
    <citation type="submission" date="2020-03" db="EMBL/GenBank/DDBJ databases">
        <title>Campylobacter portucalensis sp. nov., a new species of Campylobacter isolated from the reproductive tract of bulls.</title>
        <authorList>
            <person name="Silva M.F."/>
            <person name="Pereira G."/>
            <person name="Carneiro C."/>
            <person name="Hemphill A."/>
            <person name="Mateus L."/>
            <person name="Lopes-Da-Costa L."/>
            <person name="Silva E."/>
        </authorList>
    </citation>
    <scope>NUCLEOTIDE SEQUENCE [LARGE SCALE GENOMIC DNA]</scope>
    <source>
        <strain evidence="13 14">FMV-PI01</strain>
    </source>
</reference>
<dbReference type="InterPro" id="IPR018948">
    <property type="entry name" value="GTP-bd_TrmE_N"/>
</dbReference>
<feature type="binding site" evidence="10">
    <location>
        <position position="228"/>
    </location>
    <ligand>
        <name>Mg(2+)</name>
        <dbReference type="ChEBI" id="CHEBI:18420"/>
    </ligand>
</feature>
<keyword evidence="5 10" id="KW-0547">Nucleotide-binding</keyword>
<feature type="binding site" evidence="10">
    <location>
        <begin position="224"/>
        <end position="229"/>
    </location>
    <ligand>
        <name>GTP</name>
        <dbReference type="ChEBI" id="CHEBI:37565"/>
    </ligand>
</feature>
<dbReference type="PANTHER" id="PTHR42714:SF2">
    <property type="entry name" value="TRNA MODIFICATION GTPASE GTPBP3, MITOCHONDRIAL"/>
    <property type="match status" value="1"/>
</dbReference>
<feature type="binding site" evidence="10">
    <location>
        <position position="442"/>
    </location>
    <ligand>
        <name>(6S)-5-formyl-5,6,7,8-tetrahydrofolate</name>
        <dbReference type="ChEBI" id="CHEBI:57457"/>
    </ligand>
</feature>
<dbReference type="InterPro" id="IPR031168">
    <property type="entry name" value="G_TrmE"/>
</dbReference>
<dbReference type="SUPFAM" id="SSF52540">
    <property type="entry name" value="P-loop containing nucleoside triphosphate hydrolases"/>
    <property type="match status" value="1"/>
</dbReference>
<keyword evidence="3 10" id="KW-0819">tRNA processing</keyword>
<evidence type="ECO:0000256" key="10">
    <source>
        <dbReference type="HAMAP-Rule" id="MF_00379"/>
    </source>
</evidence>
<dbReference type="InterPro" id="IPR006073">
    <property type="entry name" value="GTP-bd"/>
</dbReference>
<keyword evidence="9 10" id="KW-0342">GTP-binding</keyword>
<dbReference type="EC" id="3.6.-.-" evidence="10"/>
<comment type="caution">
    <text evidence="10">Lacks conserved residue(s) required for the propagation of feature annotation.</text>
</comment>
<evidence type="ECO:0000256" key="3">
    <source>
        <dbReference type="ARBA" id="ARBA00022694"/>
    </source>
</evidence>
<comment type="caution">
    <text evidence="13">The sequence shown here is derived from an EMBL/GenBank/DDBJ whole genome shotgun (WGS) entry which is preliminary data.</text>
</comment>
<dbReference type="GO" id="GO:0002098">
    <property type="term" value="P:tRNA wobble uridine modification"/>
    <property type="evidence" value="ECO:0007669"/>
    <property type="project" value="TreeGrafter"/>
</dbReference>
<dbReference type="FunFam" id="3.40.50.300:FF:001376">
    <property type="entry name" value="tRNA modification GTPase MnmE"/>
    <property type="match status" value="1"/>
</dbReference>
<keyword evidence="2 10" id="KW-0963">Cytoplasm</keyword>
<dbReference type="NCBIfam" id="TIGR00450">
    <property type="entry name" value="mnmE_trmE_thdF"/>
    <property type="match status" value="1"/>
</dbReference>
<dbReference type="Gene3D" id="3.30.1360.120">
    <property type="entry name" value="Probable tRNA modification gtpase trme, domain 1"/>
    <property type="match status" value="1"/>
</dbReference>
<comment type="function">
    <text evidence="10">Exhibits a very high intrinsic GTPase hydrolysis rate. Involved in the addition of a carboxymethylaminomethyl (cmnm) group at the wobble position (U34) of certain tRNAs, forming tRNA-cmnm(5)s(2)U34.</text>
</comment>
<gene>
    <name evidence="10 13" type="primary">mnmE</name>
    <name evidence="10" type="synonym">trmE</name>
    <name evidence="13" type="ORF">F1B92_02705</name>
</gene>
<dbReference type="CDD" id="cd04164">
    <property type="entry name" value="trmE"/>
    <property type="match status" value="1"/>
</dbReference>
<evidence type="ECO:0000256" key="7">
    <source>
        <dbReference type="ARBA" id="ARBA00022842"/>
    </source>
</evidence>
<dbReference type="Pfam" id="PF12631">
    <property type="entry name" value="MnmE_helical"/>
    <property type="match status" value="1"/>
</dbReference>
<evidence type="ECO:0000256" key="5">
    <source>
        <dbReference type="ARBA" id="ARBA00022741"/>
    </source>
</evidence>
<dbReference type="InterPro" id="IPR027266">
    <property type="entry name" value="TrmE/GcvT-like"/>
</dbReference>
<proteinExistence type="inferred from homology"/>
<feature type="binding site" evidence="10">
    <location>
        <position position="21"/>
    </location>
    <ligand>
        <name>(6S)-5-formyl-5,6,7,8-tetrahydrofolate</name>
        <dbReference type="ChEBI" id="CHEBI:57457"/>
    </ligand>
</feature>
<dbReference type="PROSITE" id="PS51709">
    <property type="entry name" value="G_TRME"/>
    <property type="match status" value="1"/>
</dbReference>
<sequence>MIDTIVAIATPNGIGSISVVRMSGKKALGIALKLLKIKILNPKEAKFAKIYSQKGEFIDEGIIIYFKSPSSFTGEDIVEFQTHGGFLISNLILKELINLGARLANPGEFSKRAFLNGKMDLSKALAIQNLITSRSIDSHRILSRQMCGELSEFVLNLRQSLIKTLAYVETCIDYAEDDLPSEILDDTKKMLNQNHKELSDIVEISEQRRGLIDGFKVAIIGKPNVGKSSILNTLLRYDRAIISDEAGTTRDSIEESLAIGTHLVKIIDTAGIRQGTSKIENIGIQNSIKIAKEADIILAVFDGSRKFDEEDAKILEICNQNKDKHIIYILNKSDLRQKFDFDTKKWLKISVKTSLKELLQELEKYLDSKNYAGLMLSCDTQIFAVNSAKDSILRALNLLNESELELFAYELNLAINEISSITRPFERAEILDAMFSSFCLGK</sequence>
<dbReference type="InterPro" id="IPR025867">
    <property type="entry name" value="MnmE_helical"/>
</dbReference>
<dbReference type="RefSeq" id="WP_154570374.1">
    <property type="nucleotide sequence ID" value="NZ_VWSJ01000006.1"/>
</dbReference>
<keyword evidence="6 10" id="KW-0378">Hydrolase</keyword>
<comment type="subcellular location">
    <subcellularLocation>
        <location evidence="10">Cytoplasm</location>
    </subcellularLocation>
</comment>
<organism evidence="13 14">
    <name type="scientific">Campylobacter portucalensis</name>
    <dbReference type="NCBI Taxonomy" id="2608384"/>
    <lineage>
        <taxon>Bacteria</taxon>
        <taxon>Pseudomonadati</taxon>
        <taxon>Campylobacterota</taxon>
        <taxon>Epsilonproteobacteria</taxon>
        <taxon>Campylobacterales</taxon>
        <taxon>Campylobacteraceae</taxon>
        <taxon>Campylobacter</taxon>
    </lineage>
</organism>
<protein>
    <recommendedName>
        <fullName evidence="10">tRNA modification GTPase MnmE</fullName>
        <ecNumber evidence="10">3.6.-.-</ecNumber>
    </recommendedName>
</protein>
<evidence type="ECO:0000259" key="12">
    <source>
        <dbReference type="PROSITE" id="PS51709"/>
    </source>
</evidence>
<evidence type="ECO:0000256" key="11">
    <source>
        <dbReference type="RuleBase" id="RU003313"/>
    </source>
</evidence>
<feature type="binding site" evidence="10">
    <location>
        <begin position="243"/>
        <end position="249"/>
    </location>
    <ligand>
        <name>GTP</name>
        <dbReference type="ChEBI" id="CHEBI:37565"/>
    </ligand>
</feature>
<keyword evidence="8 10" id="KW-0630">Potassium</keyword>
<evidence type="ECO:0000313" key="14">
    <source>
        <dbReference type="Proteomes" id="UP000476338"/>
    </source>
</evidence>
<dbReference type="CDD" id="cd14858">
    <property type="entry name" value="TrmE_N"/>
    <property type="match status" value="1"/>
</dbReference>
<dbReference type="NCBIfam" id="TIGR00231">
    <property type="entry name" value="small_GTP"/>
    <property type="match status" value="1"/>
</dbReference>
<dbReference type="GO" id="GO:0030488">
    <property type="term" value="P:tRNA methylation"/>
    <property type="evidence" value="ECO:0007669"/>
    <property type="project" value="TreeGrafter"/>
</dbReference>
<evidence type="ECO:0000256" key="9">
    <source>
        <dbReference type="ARBA" id="ARBA00023134"/>
    </source>
</evidence>
<dbReference type="Gene3D" id="1.20.120.430">
    <property type="entry name" value="tRNA modification GTPase MnmE domain 2"/>
    <property type="match status" value="1"/>
</dbReference>
<dbReference type="PRINTS" id="PR00326">
    <property type="entry name" value="GTP1OBG"/>
</dbReference>
<dbReference type="AlphaFoldDB" id="A0A6L5WGF4"/>
<dbReference type="Proteomes" id="UP000476338">
    <property type="component" value="Unassembled WGS sequence"/>
</dbReference>
<keyword evidence="7 10" id="KW-0460">Magnesium</keyword>
<dbReference type="InterPro" id="IPR005225">
    <property type="entry name" value="Small_GTP-bd"/>
</dbReference>
<keyword evidence="14" id="KW-1185">Reference proteome</keyword>
<evidence type="ECO:0000256" key="2">
    <source>
        <dbReference type="ARBA" id="ARBA00022490"/>
    </source>
</evidence>
<feature type="binding site" evidence="10">
    <location>
        <position position="118"/>
    </location>
    <ligand>
        <name>(6S)-5-formyl-5,6,7,8-tetrahydrofolate</name>
        <dbReference type="ChEBI" id="CHEBI:57457"/>
    </ligand>
</feature>
<name>A0A6L5WGF4_9BACT</name>
<keyword evidence="4 10" id="KW-0479">Metal-binding</keyword>
<evidence type="ECO:0000256" key="8">
    <source>
        <dbReference type="ARBA" id="ARBA00022958"/>
    </source>
</evidence>
<dbReference type="GO" id="GO:0003924">
    <property type="term" value="F:GTPase activity"/>
    <property type="evidence" value="ECO:0007669"/>
    <property type="project" value="UniProtKB-UniRule"/>
</dbReference>
<dbReference type="GO" id="GO:0005525">
    <property type="term" value="F:GTP binding"/>
    <property type="evidence" value="ECO:0007669"/>
    <property type="project" value="UniProtKB-UniRule"/>
</dbReference>
<feature type="binding site" evidence="10">
    <location>
        <begin position="268"/>
        <end position="271"/>
    </location>
    <ligand>
        <name>GTP</name>
        <dbReference type="ChEBI" id="CHEBI:37565"/>
    </ligand>
</feature>
<reference evidence="13 14" key="1">
    <citation type="submission" date="2019-09" db="EMBL/GenBank/DDBJ databases">
        <authorList>
            <person name="Silva M."/>
            <person name="Pereira G."/>
            <person name="Lopes-Da-Costa L."/>
            <person name="Silva E."/>
        </authorList>
    </citation>
    <scope>NUCLEOTIDE SEQUENCE [LARGE SCALE GENOMIC DNA]</scope>
    <source>
        <strain evidence="13 14">FMV-PI01</strain>
    </source>
</reference>
<dbReference type="Gene3D" id="3.40.50.300">
    <property type="entry name" value="P-loop containing nucleotide triphosphate hydrolases"/>
    <property type="match status" value="1"/>
</dbReference>
<comment type="similarity">
    <text evidence="1 10 11">Belongs to the TRAFAC class TrmE-Era-EngA-EngB-Septin-like GTPase superfamily. TrmE GTPase family.</text>
</comment>
<dbReference type="PANTHER" id="PTHR42714">
    <property type="entry name" value="TRNA MODIFICATION GTPASE GTPBP3"/>
    <property type="match status" value="1"/>
</dbReference>
<dbReference type="HAMAP" id="MF_00379">
    <property type="entry name" value="GTPase_MnmE"/>
    <property type="match status" value="1"/>
</dbReference>
<dbReference type="GO" id="GO:0046872">
    <property type="term" value="F:metal ion binding"/>
    <property type="evidence" value="ECO:0007669"/>
    <property type="project" value="UniProtKB-KW"/>
</dbReference>
<evidence type="ECO:0000256" key="6">
    <source>
        <dbReference type="ARBA" id="ARBA00022801"/>
    </source>
</evidence>
<accession>A0A6L5WGF4</accession>
<dbReference type="InterPro" id="IPR027368">
    <property type="entry name" value="MnmE_dom2"/>
</dbReference>
<dbReference type="SUPFAM" id="SSF103025">
    <property type="entry name" value="Folate-binding domain"/>
    <property type="match status" value="1"/>
</dbReference>